<feature type="domain" description="MATH" evidence="1">
    <location>
        <begin position="274"/>
        <end position="385"/>
    </location>
</feature>
<dbReference type="PaxDb" id="6239-ZK250.7"/>
<dbReference type="PANTHER" id="PTHR46308">
    <property type="entry name" value="MATH (MEPRIN-ASSOCIATED TRAF HOMOLOGY) DOMAIN CONTAINING"/>
    <property type="match status" value="1"/>
</dbReference>
<dbReference type="EMBL" id="BX284602">
    <property type="protein sequence ID" value="CCD71603.1"/>
    <property type="molecule type" value="Genomic_DNA"/>
</dbReference>
<dbReference type="PIR" id="T32419">
    <property type="entry name" value="T32419"/>
</dbReference>
<proteinExistence type="predicted"/>
<dbReference type="HOGENOM" id="CLU_622931_0_0_1"/>
<dbReference type="SUPFAM" id="SSF49599">
    <property type="entry name" value="TRAF domain-like"/>
    <property type="match status" value="3"/>
</dbReference>
<reference evidence="2 3" key="1">
    <citation type="journal article" date="1998" name="Science">
        <title>Genome sequence of the nematode C. elegans: a platform for investigating biology.</title>
        <authorList>
            <consortium name="The C. elegans sequencing consortium"/>
            <person name="Sulson J.E."/>
            <person name="Waterston R."/>
        </authorList>
    </citation>
    <scope>NUCLEOTIDE SEQUENCE [LARGE SCALE GENOMIC DNA]</scope>
    <source>
        <strain evidence="2 3">Bristol N2</strain>
    </source>
</reference>
<dbReference type="GeneID" id="191262"/>
<evidence type="ECO:0000313" key="3">
    <source>
        <dbReference type="Proteomes" id="UP000001940"/>
    </source>
</evidence>
<sequence>MTSRSFLLTHTFKDVSKLDEGGSYYSDIEIRHNIPWRLSISKKDGFLGVNLHCENKECSETKKWSFQTKFTMKLVAVSGKFFQRTVQHEFQKPEGHGMDKLISWENMLRDYVDEDSIIIEIHADIVSSSGFFEQKCLPNMPADSGKSFVLKHTFKNLSRILEGEYQYSDVEVHYNIPWKIELQEENGSFGFHLHHVSEDRTKTVVVEREIKLIAANGKFHSVPKRTCTFGAKSGSVFLIYCNGIEKDYVSNDSIDVEVRVKIIEVKDVPCLEKSFVLSHTIKNMSNIKEGGSIFTDIQTWFNIPWRMKIEKQNGFLGLYLLHGKSQPESKKSSIEHDFQLKIVSPNGKILSIERGGGVGWDMFLRWDVLEEDYLVNDTIIVEARVWIRKMTGMEDVEKFPGFVIPVGDQEYSLEKWLEMAFDH</sequence>
<dbReference type="InterPro" id="IPR008974">
    <property type="entry name" value="TRAF-like"/>
</dbReference>
<evidence type="ECO:0000259" key="1">
    <source>
        <dbReference type="PROSITE" id="PS50144"/>
    </source>
</evidence>
<keyword evidence="3" id="KW-1185">Reference proteome</keyword>
<organism evidence="2 3">
    <name type="scientific">Caenorhabditis elegans</name>
    <dbReference type="NCBI Taxonomy" id="6239"/>
    <lineage>
        <taxon>Eukaryota</taxon>
        <taxon>Metazoa</taxon>
        <taxon>Ecdysozoa</taxon>
        <taxon>Nematoda</taxon>
        <taxon>Chromadorea</taxon>
        <taxon>Rhabditida</taxon>
        <taxon>Rhabditina</taxon>
        <taxon>Rhabditomorpha</taxon>
        <taxon>Rhabditoidea</taxon>
        <taxon>Rhabditidae</taxon>
        <taxon>Peloderinae</taxon>
        <taxon>Caenorhabditis</taxon>
    </lineage>
</organism>
<name>O17303_CAEEL</name>
<protein>
    <submittedName>
        <fullName evidence="2">MATH domain-containing protein</fullName>
    </submittedName>
</protein>
<dbReference type="PROSITE" id="PS50144">
    <property type="entry name" value="MATH"/>
    <property type="match status" value="2"/>
</dbReference>
<feature type="domain" description="MATH" evidence="1">
    <location>
        <begin position="5"/>
        <end position="123"/>
    </location>
</feature>
<gene>
    <name evidence="2 4" type="primary">math-49</name>
    <name evidence="2" type="ORF">CELE_ZK250.7</name>
    <name evidence="4" type="ORF">ZK250.7</name>
</gene>
<dbReference type="PhylomeDB" id="O17303"/>
<dbReference type="STRING" id="6239.ZK250.7.1"/>
<dbReference type="FunCoup" id="O17303">
    <property type="interactions" value="1"/>
</dbReference>
<dbReference type="OrthoDB" id="5904566at2759"/>
<dbReference type="AlphaFoldDB" id="O17303"/>
<dbReference type="CDD" id="cd00121">
    <property type="entry name" value="MATH"/>
    <property type="match status" value="3"/>
</dbReference>
<dbReference type="AGR" id="WB:WBGene00022690"/>
<evidence type="ECO:0000313" key="4">
    <source>
        <dbReference type="WormBase" id="ZK250.7"/>
    </source>
</evidence>
<dbReference type="SMR" id="O17303"/>
<dbReference type="Proteomes" id="UP000001940">
    <property type="component" value="Chromosome II"/>
</dbReference>
<evidence type="ECO:0000313" key="2">
    <source>
        <dbReference type="EMBL" id="CCD71603.1"/>
    </source>
</evidence>
<dbReference type="UCSC" id="ZK250.7">
    <property type="organism name" value="c. elegans"/>
</dbReference>
<dbReference type="Gene3D" id="2.60.210.10">
    <property type="entry name" value="Apoptosis, Tumor Necrosis Factor Receptor Associated Protein 2, Chain A"/>
    <property type="match status" value="2"/>
</dbReference>
<dbReference type="KEGG" id="cel:CELE_ZK250.7"/>
<accession>O17303</accession>
<dbReference type="RefSeq" id="NP_494138.1">
    <property type="nucleotide sequence ID" value="NM_061737.2"/>
</dbReference>
<dbReference type="CTD" id="191262"/>
<dbReference type="InParanoid" id="O17303"/>
<dbReference type="Bgee" id="WBGene00022690">
    <property type="expression patterns" value="Expressed in pharyngeal muscle cell (C elegans) and 2 other cell types or tissues"/>
</dbReference>
<dbReference type="WormBase" id="ZK250.7">
    <property type="protein sequence ID" value="CE15279"/>
    <property type="gene ID" value="WBGene00022690"/>
    <property type="gene designation" value="math-49"/>
</dbReference>
<dbReference type="Pfam" id="PF00917">
    <property type="entry name" value="MATH"/>
    <property type="match status" value="3"/>
</dbReference>
<dbReference type="SMART" id="SM00061">
    <property type="entry name" value="MATH"/>
    <property type="match status" value="3"/>
</dbReference>
<dbReference type="InterPro" id="IPR002083">
    <property type="entry name" value="MATH/TRAF_dom"/>
</dbReference>
<dbReference type="eggNOG" id="ENOG502RWBU">
    <property type="taxonomic scope" value="Eukaryota"/>
</dbReference>
<dbReference type="PANTHER" id="PTHR46308:SF1">
    <property type="entry name" value="MATH DOMAIN-CONTAINING PROTEIN"/>
    <property type="match status" value="1"/>
</dbReference>